<evidence type="ECO:0000313" key="1">
    <source>
        <dbReference type="EMBL" id="MFD2581521.1"/>
    </source>
</evidence>
<evidence type="ECO:0000313" key="2">
    <source>
        <dbReference type="Proteomes" id="UP001597461"/>
    </source>
</evidence>
<dbReference type="RefSeq" id="WP_379074937.1">
    <property type="nucleotide sequence ID" value="NZ_JBHULL010000003.1"/>
</dbReference>
<sequence>MTNKPIDFFRNWNGKLFCEAFSTIRLKNDRYQIGEKYDITLNDQWCGDAEIVHIVHFKLDQLKESMSYLDTGFGIRETIEQLLSIYGNDALNETFSYIVLKRITKDYHLNLHLNALEPNINAPVQG</sequence>
<keyword evidence="2" id="KW-1185">Reference proteome</keyword>
<protein>
    <submittedName>
        <fullName evidence="1">Uncharacterized protein</fullName>
    </submittedName>
</protein>
<dbReference type="EMBL" id="JBHULL010000003">
    <property type="protein sequence ID" value="MFD2581521.1"/>
    <property type="molecule type" value="Genomic_DNA"/>
</dbReference>
<gene>
    <name evidence="1" type="ORF">ACFSR6_03405</name>
</gene>
<proteinExistence type="predicted"/>
<name>A0ABW5MGK4_9SPHI</name>
<comment type="caution">
    <text evidence="1">The sequence shown here is derived from an EMBL/GenBank/DDBJ whole genome shotgun (WGS) entry which is preliminary data.</text>
</comment>
<organism evidence="1 2">
    <name type="scientific">Pedobacter vanadiisoli</name>
    <dbReference type="NCBI Taxonomy" id="1761975"/>
    <lineage>
        <taxon>Bacteria</taxon>
        <taxon>Pseudomonadati</taxon>
        <taxon>Bacteroidota</taxon>
        <taxon>Sphingobacteriia</taxon>
        <taxon>Sphingobacteriales</taxon>
        <taxon>Sphingobacteriaceae</taxon>
        <taxon>Pedobacter</taxon>
    </lineage>
</organism>
<dbReference type="Proteomes" id="UP001597461">
    <property type="component" value="Unassembled WGS sequence"/>
</dbReference>
<reference evidence="2" key="1">
    <citation type="journal article" date="2019" name="Int. J. Syst. Evol. Microbiol.">
        <title>The Global Catalogue of Microorganisms (GCM) 10K type strain sequencing project: providing services to taxonomists for standard genome sequencing and annotation.</title>
        <authorList>
            <consortium name="The Broad Institute Genomics Platform"/>
            <consortium name="The Broad Institute Genome Sequencing Center for Infectious Disease"/>
            <person name="Wu L."/>
            <person name="Ma J."/>
        </authorList>
    </citation>
    <scope>NUCLEOTIDE SEQUENCE [LARGE SCALE GENOMIC DNA]</scope>
    <source>
        <strain evidence="2">KCTC 42866</strain>
    </source>
</reference>
<accession>A0ABW5MGK4</accession>